<protein>
    <recommendedName>
        <fullName evidence="4">Sugar transporter</fullName>
    </recommendedName>
</protein>
<comment type="caution">
    <text evidence="2">The sequence shown here is derived from an EMBL/GenBank/DDBJ whole genome shotgun (WGS) entry which is preliminary data.</text>
</comment>
<evidence type="ECO:0000313" key="2">
    <source>
        <dbReference type="EMBL" id="GGF51830.1"/>
    </source>
</evidence>
<feature type="transmembrane region" description="Helical" evidence="1">
    <location>
        <begin position="84"/>
        <end position="104"/>
    </location>
</feature>
<keyword evidence="1" id="KW-1133">Transmembrane helix</keyword>
<keyword evidence="1" id="KW-0472">Membrane</keyword>
<evidence type="ECO:0000313" key="3">
    <source>
        <dbReference type="Proteomes" id="UP000647339"/>
    </source>
</evidence>
<sequence length="142" mass="15884">MEKVSIPIWFWVVAGVMLVWNLLGVGSFFMHVGMTEESLAALPEAERELYAVYPTWALLAFAVAVFGGVFGCIGLLMRKKWAKFILVISLIGIIIQMFHSLIIARATDVYGPGAIVMPVLVIVIAVFLVWMANYSIKRHWLI</sequence>
<reference evidence="3" key="1">
    <citation type="journal article" date="2019" name="Int. J. Syst. Evol. Microbiol.">
        <title>The Global Catalogue of Microorganisms (GCM) 10K type strain sequencing project: providing services to taxonomists for standard genome sequencing and annotation.</title>
        <authorList>
            <consortium name="The Broad Institute Genomics Platform"/>
            <consortium name="The Broad Institute Genome Sequencing Center for Infectious Disease"/>
            <person name="Wu L."/>
            <person name="Ma J."/>
        </authorList>
    </citation>
    <scope>NUCLEOTIDE SEQUENCE [LARGE SCALE GENOMIC DNA]</scope>
    <source>
        <strain evidence="3">CGMCC 1.15407</strain>
    </source>
</reference>
<keyword evidence="1" id="KW-0812">Transmembrane</keyword>
<evidence type="ECO:0008006" key="4">
    <source>
        <dbReference type="Google" id="ProtNLM"/>
    </source>
</evidence>
<feature type="transmembrane region" description="Helical" evidence="1">
    <location>
        <begin position="110"/>
        <end position="132"/>
    </location>
</feature>
<accession>A0ABQ1VBH6</accession>
<gene>
    <name evidence="2" type="ORF">GCM10011339_45510</name>
</gene>
<proteinExistence type="predicted"/>
<keyword evidence="3" id="KW-1185">Reference proteome</keyword>
<evidence type="ECO:0000256" key="1">
    <source>
        <dbReference type="SAM" id="Phobius"/>
    </source>
</evidence>
<name>A0ABQ1VBH6_9BACT</name>
<dbReference type="Proteomes" id="UP000647339">
    <property type="component" value="Unassembled WGS sequence"/>
</dbReference>
<feature type="transmembrane region" description="Helical" evidence="1">
    <location>
        <begin position="50"/>
        <end position="77"/>
    </location>
</feature>
<dbReference type="EMBL" id="BMIU01000043">
    <property type="protein sequence ID" value="GGF51830.1"/>
    <property type="molecule type" value="Genomic_DNA"/>
</dbReference>
<organism evidence="2 3">
    <name type="scientific">Echinicola rosea</name>
    <dbReference type="NCBI Taxonomy" id="1807691"/>
    <lineage>
        <taxon>Bacteria</taxon>
        <taxon>Pseudomonadati</taxon>
        <taxon>Bacteroidota</taxon>
        <taxon>Cytophagia</taxon>
        <taxon>Cytophagales</taxon>
        <taxon>Cyclobacteriaceae</taxon>
        <taxon>Echinicola</taxon>
    </lineage>
</organism>
<dbReference type="RefSeq" id="WP_137401778.1">
    <property type="nucleotide sequence ID" value="NZ_BMIU01000043.1"/>
</dbReference>
<feature type="transmembrane region" description="Helical" evidence="1">
    <location>
        <begin position="7"/>
        <end position="30"/>
    </location>
</feature>